<reference evidence="1 2" key="1">
    <citation type="submission" date="2014-04" db="EMBL/GenBank/DDBJ databases">
        <authorList>
            <consortium name="DOE Joint Genome Institute"/>
            <person name="Kuo A."/>
            <person name="Kohler A."/>
            <person name="Nagy L.G."/>
            <person name="Floudas D."/>
            <person name="Copeland A."/>
            <person name="Barry K.W."/>
            <person name="Cichocki N."/>
            <person name="Veneault-Fourrey C."/>
            <person name="LaButti K."/>
            <person name="Lindquist E.A."/>
            <person name="Lipzen A."/>
            <person name="Lundell T."/>
            <person name="Morin E."/>
            <person name="Murat C."/>
            <person name="Sun H."/>
            <person name="Tunlid A."/>
            <person name="Henrissat B."/>
            <person name="Grigoriev I.V."/>
            <person name="Hibbett D.S."/>
            <person name="Martin F."/>
            <person name="Nordberg H.P."/>
            <person name="Cantor M.N."/>
            <person name="Hua S.X."/>
        </authorList>
    </citation>
    <scope>NUCLEOTIDE SEQUENCE [LARGE SCALE GENOMIC DNA]</scope>
    <source>
        <strain evidence="1 2">Foug A</strain>
    </source>
</reference>
<evidence type="ECO:0000313" key="2">
    <source>
        <dbReference type="Proteomes" id="UP000053989"/>
    </source>
</evidence>
<dbReference type="Proteomes" id="UP000053989">
    <property type="component" value="Unassembled WGS sequence"/>
</dbReference>
<sequence>MQASALLEEPPGRQYSYTCLKYRFGQTQKVFHTAWQQHLANAGSEEERHRIRVTRLLREEMPGLPPLAKSSSLPDRDYLVPPGVCTRAEYTEDLSNSIKQTICPLDRTERNSGGNHVELPSARLTVYHFVRGTGVLQWD</sequence>
<dbReference type="HOGENOM" id="CLU_1846298_0_0_1"/>
<proteinExistence type="predicted"/>
<protein>
    <submittedName>
        <fullName evidence="1">Uncharacterized protein</fullName>
    </submittedName>
</protein>
<name>A0A0C3DJS2_9AGAM</name>
<dbReference type="InParanoid" id="A0A0C3DJS2"/>
<dbReference type="OrthoDB" id="2687594at2759"/>
<reference evidence="2" key="2">
    <citation type="submission" date="2015-01" db="EMBL/GenBank/DDBJ databases">
        <title>Evolutionary Origins and Diversification of the Mycorrhizal Mutualists.</title>
        <authorList>
            <consortium name="DOE Joint Genome Institute"/>
            <consortium name="Mycorrhizal Genomics Consortium"/>
            <person name="Kohler A."/>
            <person name="Kuo A."/>
            <person name="Nagy L.G."/>
            <person name="Floudas D."/>
            <person name="Copeland A."/>
            <person name="Barry K.W."/>
            <person name="Cichocki N."/>
            <person name="Veneault-Fourrey C."/>
            <person name="LaButti K."/>
            <person name="Lindquist E.A."/>
            <person name="Lipzen A."/>
            <person name="Lundell T."/>
            <person name="Morin E."/>
            <person name="Murat C."/>
            <person name="Riley R."/>
            <person name="Ohm R."/>
            <person name="Sun H."/>
            <person name="Tunlid A."/>
            <person name="Henrissat B."/>
            <person name="Grigoriev I.V."/>
            <person name="Hibbett D.S."/>
            <person name="Martin F."/>
        </authorList>
    </citation>
    <scope>NUCLEOTIDE SEQUENCE [LARGE SCALE GENOMIC DNA]</scope>
    <source>
        <strain evidence="2">Foug A</strain>
    </source>
</reference>
<gene>
    <name evidence="1" type="ORF">SCLCIDRAFT_26279</name>
</gene>
<evidence type="ECO:0000313" key="1">
    <source>
        <dbReference type="EMBL" id="KIM60955.1"/>
    </source>
</evidence>
<dbReference type="AlphaFoldDB" id="A0A0C3DJS2"/>
<keyword evidence="2" id="KW-1185">Reference proteome</keyword>
<accession>A0A0C3DJS2</accession>
<organism evidence="1 2">
    <name type="scientific">Scleroderma citrinum Foug A</name>
    <dbReference type="NCBI Taxonomy" id="1036808"/>
    <lineage>
        <taxon>Eukaryota</taxon>
        <taxon>Fungi</taxon>
        <taxon>Dikarya</taxon>
        <taxon>Basidiomycota</taxon>
        <taxon>Agaricomycotina</taxon>
        <taxon>Agaricomycetes</taxon>
        <taxon>Agaricomycetidae</taxon>
        <taxon>Boletales</taxon>
        <taxon>Sclerodermatineae</taxon>
        <taxon>Sclerodermataceae</taxon>
        <taxon>Scleroderma</taxon>
    </lineage>
</organism>
<dbReference type="EMBL" id="KN822057">
    <property type="protein sequence ID" value="KIM60955.1"/>
    <property type="molecule type" value="Genomic_DNA"/>
</dbReference>